<dbReference type="Proteomes" id="UP000293398">
    <property type="component" value="Unassembled WGS sequence"/>
</dbReference>
<comment type="caution">
    <text evidence="8">The sequence shown here is derived from an EMBL/GenBank/DDBJ whole genome shotgun (WGS) entry which is preliminary data.</text>
</comment>
<feature type="compositionally biased region" description="Low complexity" evidence="5">
    <location>
        <begin position="68"/>
        <end position="94"/>
    </location>
</feature>
<keyword evidence="6" id="KW-0732">Signal</keyword>
<keyword evidence="1 4" id="KW-0349">Heme</keyword>
<dbReference type="RefSeq" id="WP_207227103.1">
    <property type="nucleotide sequence ID" value="NZ_SHKO01000003.1"/>
</dbReference>
<evidence type="ECO:0000256" key="4">
    <source>
        <dbReference type="PROSITE-ProRule" id="PRU00433"/>
    </source>
</evidence>
<feature type="chain" id="PRO_5020528228" evidence="6">
    <location>
        <begin position="25"/>
        <end position="217"/>
    </location>
</feature>
<dbReference type="Pfam" id="PF13442">
    <property type="entry name" value="Cytochrome_CBB3"/>
    <property type="match status" value="1"/>
</dbReference>
<dbReference type="PROSITE" id="PS51007">
    <property type="entry name" value="CYTC"/>
    <property type="match status" value="1"/>
</dbReference>
<feature type="domain" description="Cytochrome c" evidence="7">
    <location>
        <begin position="124"/>
        <end position="203"/>
    </location>
</feature>
<dbReference type="EMBL" id="SHKO01000003">
    <property type="protein sequence ID" value="RZT93035.1"/>
    <property type="molecule type" value="Genomic_DNA"/>
</dbReference>
<keyword evidence="2 4" id="KW-0479">Metal-binding</keyword>
<dbReference type="Gene3D" id="1.10.760.10">
    <property type="entry name" value="Cytochrome c-like domain"/>
    <property type="match status" value="1"/>
</dbReference>
<evidence type="ECO:0000256" key="2">
    <source>
        <dbReference type="ARBA" id="ARBA00022723"/>
    </source>
</evidence>
<dbReference type="GO" id="GO:0020037">
    <property type="term" value="F:heme binding"/>
    <property type="evidence" value="ECO:0007669"/>
    <property type="project" value="InterPro"/>
</dbReference>
<dbReference type="GO" id="GO:0046872">
    <property type="term" value="F:metal ion binding"/>
    <property type="evidence" value="ECO:0007669"/>
    <property type="project" value="UniProtKB-KW"/>
</dbReference>
<evidence type="ECO:0000313" key="9">
    <source>
        <dbReference type="Proteomes" id="UP000293398"/>
    </source>
</evidence>
<sequence>MTLRLRTIGAGLAIAGICTFSAQAADINTGTQLLTTVLAATTTTFGDGGAETTQGTLKAESTEQRQVPAGAAAKPTAPTPAPATAAEPPTAADKPATDKPADAPAASGGGDVKYVVKEGNKADDHVLQGWKTWRALDCARCHGAKQEGLVGPSLIVAINKLSHDEFKTTVLKGRLPQGMPPFESVPRLVKNIDNLYTYLKARADGKLDPGHVYPLDK</sequence>
<feature type="compositionally biased region" description="Low complexity" evidence="5">
    <location>
        <begin position="44"/>
        <end position="53"/>
    </location>
</feature>
<feature type="signal peptide" evidence="6">
    <location>
        <begin position="1"/>
        <end position="24"/>
    </location>
</feature>
<dbReference type="SUPFAM" id="SSF46626">
    <property type="entry name" value="Cytochrome c"/>
    <property type="match status" value="1"/>
</dbReference>
<evidence type="ECO:0000256" key="3">
    <source>
        <dbReference type="ARBA" id="ARBA00023004"/>
    </source>
</evidence>
<evidence type="ECO:0000256" key="1">
    <source>
        <dbReference type="ARBA" id="ARBA00022617"/>
    </source>
</evidence>
<keyword evidence="9" id="KW-1185">Reference proteome</keyword>
<dbReference type="InterPro" id="IPR036909">
    <property type="entry name" value="Cyt_c-like_dom_sf"/>
</dbReference>
<evidence type="ECO:0000256" key="6">
    <source>
        <dbReference type="SAM" id="SignalP"/>
    </source>
</evidence>
<name>A0A4Q7V989_9BURK</name>
<dbReference type="AlphaFoldDB" id="A0A4Q7V989"/>
<evidence type="ECO:0000259" key="7">
    <source>
        <dbReference type="PROSITE" id="PS51007"/>
    </source>
</evidence>
<proteinExistence type="predicted"/>
<evidence type="ECO:0000256" key="5">
    <source>
        <dbReference type="SAM" id="MobiDB-lite"/>
    </source>
</evidence>
<reference evidence="8 9" key="1">
    <citation type="submission" date="2019-02" db="EMBL/GenBank/DDBJ databases">
        <title>Genomic Encyclopedia of Type Strains, Phase IV (KMG-IV): sequencing the most valuable type-strain genomes for metagenomic binning, comparative biology and taxonomic classification.</title>
        <authorList>
            <person name="Goeker M."/>
        </authorList>
    </citation>
    <scope>NUCLEOTIDE SEQUENCE [LARGE SCALE GENOMIC DNA]</scope>
    <source>
        <strain evidence="8 9">DSM 23814</strain>
    </source>
</reference>
<feature type="region of interest" description="Disordered" evidence="5">
    <location>
        <begin position="44"/>
        <end position="110"/>
    </location>
</feature>
<gene>
    <name evidence="8" type="ORF">EV681_3800</name>
</gene>
<accession>A0A4Q7V989</accession>
<dbReference type="GO" id="GO:0009055">
    <property type="term" value="F:electron transfer activity"/>
    <property type="evidence" value="ECO:0007669"/>
    <property type="project" value="InterPro"/>
</dbReference>
<evidence type="ECO:0000313" key="8">
    <source>
        <dbReference type="EMBL" id="RZT93035.1"/>
    </source>
</evidence>
<keyword evidence="3 4" id="KW-0408">Iron</keyword>
<protein>
    <submittedName>
        <fullName evidence="8">Cbb3-type cytochrome c oxidase subunit III</fullName>
    </submittedName>
</protein>
<organism evidence="8 9">
    <name type="scientific">Advenella incenata</name>
    <dbReference type="NCBI Taxonomy" id="267800"/>
    <lineage>
        <taxon>Bacteria</taxon>
        <taxon>Pseudomonadati</taxon>
        <taxon>Pseudomonadota</taxon>
        <taxon>Betaproteobacteria</taxon>
        <taxon>Burkholderiales</taxon>
        <taxon>Alcaligenaceae</taxon>
    </lineage>
</organism>
<dbReference type="InterPro" id="IPR009056">
    <property type="entry name" value="Cyt_c-like_dom"/>
</dbReference>